<dbReference type="AlphaFoldDB" id="A0A4R4E227"/>
<gene>
    <name evidence="2" type="ORF">E0485_23370</name>
</gene>
<dbReference type="OrthoDB" id="9793216at2"/>
<evidence type="ECO:0000313" key="2">
    <source>
        <dbReference type="EMBL" id="TCZ70211.1"/>
    </source>
</evidence>
<evidence type="ECO:0000313" key="3">
    <source>
        <dbReference type="Proteomes" id="UP000295418"/>
    </source>
</evidence>
<reference evidence="2 3" key="1">
    <citation type="submission" date="2019-03" db="EMBL/GenBank/DDBJ databases">
        <authorList>
            <person name="Kim M.K.M."/>
        </authorList>
    </citation>
    <scope>NUCLEOTIDE SEQUENCE [LARGE SCALE GENOMIC DNA]</scope>
    <source>
        <strain evidence="2 3">18JY21-1</strain>
    </source>
</reference>
<keyword evidence="3" id="KW-1185">Reference proteome</keyword>
<name>A0A4R4E227_9BACL</name>
<dbReference type="Pfam" id="PF12867">
    <property type="entry name" value="DinB_2"/>
    <property type="match status" value="1"/>
</dbReference>
<sequence length="158" mass="18717">MEDLIKEYALGYAMLRDAIEGLTEEELRYKPAPDKWSIHQILIHVTDSEISSTSRLKKVLAEDEPLLISFDQDAWANNLGYDLMDREQYLLLFKLLRSSMQTILDNLTSEQSERVGVYVDQKRFTFKQLTEFRVEHVRDHLDQIERVKKAYQENQLTY</sequence>
<dbReference type="InterPro" id="IPR024775">
    <property type="entry name" value="DinB-like"/>
</dbReference>
<dbReference type="RefSeq" id="WP_132420465.1">
    <property type="nucleotide sequence ID" value="NZ_SKFG01000045.1"/>
</dbReference>
<protein>
    <submittedName>
        <fullName evidence="2">DUF664 domain-containing protein</fullName>
    </submittedName>
</protein>
<dbReference type="Proteomes" id="UP000295418">
    <property type="component" value="Unassembled WGS sequence"/>
</dbReference>
<proteinExistence type="predicted"/>
<comment type="caution">
    <text evidence="2">The sequence shown here is derived from an EMBL/GenBank/DDBJ whole genome shotgun (WGS) entry which is preliminary data.</text>
</comment>
<dbReference type="SUPFAM" id="SSF109854">
    <property type="entry name" value="DinB/YfiT-like putative metalloenzymes"/>
    <property type="match status" value="1"/>
</dbReference>
<feature type="domain" description="DinB-like" evidence="1">
    <location>
        <begin position="11"/>
        <end position="144"/>
    </location>
</feature>
<organism evidence="2 3">
    <name type="scientific">Paenibacillus albiflavus</name>
    <dbReference type="NCBI Taxonomy" id="2545760"/>
    <lineage>
        <taxon>Bacteria</taxon>
        <taxon>Bacillati</taxon>
        <taxon>Bacillota</taxon>
        <taxon>Bacilli</taxon>
        <taxon>Bacillales</taxon>
        <taxon>Paenibacillaceae</taxon>
        <taxon>Paenibacillus</taxon>
    </lineage>
</organism>
<accession>A0A4R4E227</accession>
<dbReference type="Gene3D" id="1.20.120.450">
    <property type="entry name" value="dinb family like domain"/>
    <property type="match status" value="1"/>
</dbReference>
<evidence type="ECO:0000259" key="1">
    <source>
        <dbReference type="Pfam" id="PF12867"/>
    </source>
</evidence>
<dbReference type="EMBL" id="SKFG01000045">
    <property type="protein sequence ID" value="TCZ70211.1"/>
    <property type="molecule type" value="Genomic_DNA"/>
</dbReference>
<dbReference type="InterPro" id="IPR034660">
    <property type="entry name" value="DinB/YfiT-like"/>
</dbReference>